<accession>A0A0U9HHY3</accession>
<keyword evidence="3" id="KW-0645">Protease</keyword>
<dbReference type="Pfam" id="PF02517">
    <property type="entry name" value="Rce1-like"/>
    <property type="match status" value="1"/>
</dbReference>
<dbReference type="InterPro" id="IPR003675">
    <property type="entry name" value="Rce1/LyrA-like_dom"/>
</dbReference>
<dbReference type="PANTHER" id="PTHR43592:SF15">
    <property type="entry name" value="CAAX AMINO TERMINAL PROTEASE FAMILY PROTEIN"/>
    <property type="match status" value="1"/>
</dbReference>
<reference evidence="3 4" key="1">
    <citation type="journal article" date="2014" name="Nat. Commun.">
        <title>Klebsormidium flaccidum genome reveals primary factors for plant terrestrial adaptation.</title>
        <authorList>
            <person name="Hori K."/>
            <person name="Maruyama F."/>
            <person name="Fujisawa T."/>
            <person name="Togashi T."/>
            <person name="Yamamoto N."/>
            <person name="Seo M."/>
            <person name="Sato S."/>
            <person name="Yamada T."/>
            <person name="Mori H."/>
            <person name="Tajima N."/>
            <person name="Moriyama T."/>
            <person name="Ikeuchi M."/>
            <person name="Watanabe M."/>
            <person name="Wada H."/>
            <person name="Kobayashi K."/>
            <person name="Saito M."/>
            <person name="Masuda T."/>
            <person name="Sasaki-Sekimoto Y."/>
            <person name="Mashiguchi K."/>
            <person name="Awai K."/>
            <person name="Shimojima M."/>
            <person name="Masuda S."/>
            <person name="Iwai M."/>
            <person name="Nobusawa T."/>
            <person name="Narise T."/>
            <person name="Kondo S."/>
            <person name="Saito H."/>
            <person name="Sato R."/>
            <person name="Murakawa M."/>
            <person name="Ihara Y."/>
            <person name="Oshima-Yamada Y."/>
            <person name="Ohtaka K."/>
            <person name="Satoh M."/>
            <person name="Sonobe K."/>
            <person name="Ishii M."/>
            <person name="Ohtani R."/>
            <person name="Kanamori-Sato M."/>
            <person name="Honoki R."/>
            <person name="Miyazaki D."/>
            <person name="Mochizuki H."/>
            <person name="Umetsu J."/>
            <person name="Higashi K."/>
            <person name="Shibata D."/>
            <person name="Kamiya Y."/>
            <person name="Sato N."/>
            <person name="Nakamura Y."/>
            <person name="Tabata S."/>
            <person name="Ida S."/>
            <person name="Kurokawa K."/>
            <person name="Ohta H."/>
        </authorList>
    </citation>
    <scope>NUCLEOTIDE SEQUENCE [LARGE SCALE GENOMIC DNA]</scope>
    <source>
        <strain evidence="3 4">NIES-2285</strain>
    </source>
</reference>
<dbReference type="Proteomes" id="UP000054558">
    <property type="component" value="Unassembled WGS sequence"/>
</dbReference>
<dbReference type="EMBL" id="DF236950">
    <property type="protein sequence ID" value="GAQ77585.1"/>
    <property type="molecule type" value="Genomic_DNA"/>
</dbReference>
<evidence type="ECO:0000313" key="4">
    <source>
        <dbReference type="Proteomes" id="UP000054558"/>
    </source>
</evidence>
<dbReference type="GO" id="GO:0004175">
    <property type="term" value="F:endopeptidase activity"/>
    <property type="evidence" value="ECO:0007669"/>
    <property type="project" value="UniProtKB-ARBA"/>
</dbReference>
<feature type="transmembrane region" description="Helical" evidence="1">
    <location>
        <begin position="210"/>
        <end position="231"/>
    </location>
</feature>
<name>A0A0U9HHY3_KLENI</name>
<keyword evidence="4" id="KW-1185">Reference proteome</keyword>
<feature type="domain" description="CAAX prenyl protease 2/Lysostaphin resistance protein A-like" evidence="2">
    <location>
        <begin position="309"/>
        <end position="395"/>
    </location>
</feature>
<dbReference type="OMA" id="DVPWNWQ"/>
<proteinExistence type="predicted"/>
<organism evidence="3 4">
    <name type="scientific">Klebsormidium nitens</name>
    <name type="common">Green alga</name>
    <name type="synonym">Ulothrix nitens</name>
    <dbReference type="NCBI Taxonomy" id="105231"/>
    <lineage>
        <taxon>Eukaryota</taxon>
        <taxon>Viridiplantae</taxon>
        <taxon>Streptophyta</taxon>
        <taxon>Klebsormidiophyceae</taxon>
        <taxon>Klebsormidiales</taxon>
        <taxon>Klebsormidiaceae</taxon>
        <taxon>Klebsormidium</taxon>
    </lineage>
</organism>
<protein>
    <submittedName>
        <fullName evidence="3">CAAX amino terminal motif-containing protease</fullName>
    </submittedName>
</protein>
<dbReference type="GO" id="GO:0080120">
    <property type="term" value="P:CAAX-box protein maturation"/>
    <property type="evidence" value="ECO:0007669"/>
    <property type="project" value="UniProtKB-ARBA"/>
</dbReference>
<feature type="transmembrane region" description="Helical" evidence="1">
    <location>
        <begin position="179"/>
        <end position="198"/>
    </location>
</feature>
<sequence>MASTAAFRGASCPCSAHLENVTQKRGNLSGAGAPTSLVQPFTSTTARSGHVVQRVRQTSAETPFNERRALHRQVFCGQRLKQVSCIQSERTACRQIVTAQNTRGEHKAGRELAHLTNVARPVKGASGAPRTSVVASALKEKEETARKDSLEPDDDTFWRLSEPWDIPWTGKTTAFTMTAWLIGFVLTGIAVPLGAVKLGYAPGDDADSKALFVLAYELAQTAIGLTIIWAFTKPFQPLGDELFKFDLRRPLARKDGWALYALGGFLLAFGAVQAAASATGVGQDPDAPRDAGDALMQLLPIIGASPLGTASLIVVTGVCAPLLEETVFRGFFLPSLTKWLPTWAAILISAFGFAAAHVTPGELPQLTALGVVLGITYTQTRNLACPMLIHSLWNSGVIIVLTVLKVNGVDIKEFV</sequence>
<dbReference type="PANTHER" id="PTHR43592">
    <property type="entry name" value="CAAX AMINO TERMINAL PROTEASE"/>
    <property type="match status" value="1"/>
</dbReference>
<dbReference type="AlphaFoldDB" id="A0A0U9HHY3"/>
<keyword evidence="3" id="KW-0378">Hydrolase</keyword>
<evidence type="ECO:0000259" key="2">
    <source>
        <dbReference type="Pfam" id="PF02517"/>
    </source>
</evidence>
<feature type="transmembrane region" description="Helical" evidence="1">
    <location>
        <begin position="387"/>
        <end position="404"/>
    </location>
</feature>
<dbReference type="OrthoDB" id="548974at2759"/>
<gene>
    <name evidence="3" type="ORF">KFL_000010340</name>
</gene>
<feature type="transmembrane region" description="Helical" evidence="1">
    <location>
        <begin position="257"/>
        <end position="278"/>
    </location>
</feature>
<feature type="transmembrane region" description="Helical" evidence="1">
    <location>
        <begin position="298"/>
        <end position="323"/>
    </location>
</feature>
<keyword evidence="1" id="KW-0472">Membrane</keyword>
<evidence type="ECO:0000313" key="3">
    <source>
        <dbReference type="EMBL" id="GAQ77585.1"/>
    </source>
</evidence>
<keyword evidence="1" id="KW-1133">Transmembrane helix</keyword>
<dbReference type="GO" id="GO:0006508">
    <property type="term" value="P:proteolysis"/>
    <property type="evidence" value="ECO:0007669"/>
    <property type="project" value="UniProtKB-KW"/>
</dbReference>
<keyword evidence="1" id="KW-0812">Transmembrane</keyword>
<evidence type="ECO:0000256" key="1">
    <source>
        <dbReference type="SAM" id="Phobius"/>
    </source>
</evidence>
<feature type="transmembrane region" description="Helical" evidence="1">
    <location>
        <begin position="335"/>
        <end position="356"/>
    </location>
</feature>